<evidence type="ECO:0000313" key="2">
    <source>
        <dbReference type="WBParaSite" id="SSLN_0001458901-mRNA-1"/>
    </source>
</evidence>
<name>A0A183TC53_SCHSO</name>
<dbReference type="WBParaSite" id="SSLN_0001458901-mRNA-1">
    <property type="protein sequence ID" value="SSLN_0001458901-mRNA-1"/>
    <property type="gene ID" value="SSLN_0001458901"/>
</dbReference>
<proteinExistence type="predicted"/>
<dbReference type="AlphaFoldDB" id="A0A183TC53"/>
<dbReference type="InterPro" id="IPR043502">
    <property type="entry name" value="DNA/RNA_pol_sf"/>
</dbReference>
<dbReference type="InterPro" id="IPR000477">
    <property type="entry name" value="RT_dom"/>
</dbReference>
<dbReference type="PANTHER" id="PTHR47027:SF26">
    <property type="entry name" value="REVERSE TRANSCRIPTASE DOMAIN-CONTAINING PROTEIN"/>
    <property type="match status" value="1"/>
</dbReference>
<reference evidence="2" key="1">
    <citation type="submission" date="2016-06" db="UniProtKB">
        <authorList>
            <consortium name="WormBaseParasite"/>
        </authorList>
    </citation>
    <scope>IDENTIFICATION</scope>
</reference>
<accession>A0A183TC53</accession>
<evidence type="ECO:0000259" key="1">
    <source>
        <dbReference type="PROSITE" id="PS50878"/>
    </source>
</evidence>
<dbReference type="SUPFAM" id="SSF56672">
    <property type="entry name" value="DNA/RNA polymerases"/>
    <property type="match status" value="1"/>
</dbReference>
<dbReference type="CDD" id="cd01650">
    <property type="entry name" value="RT_nLTR_like"/>
    <property type="match status" value="1"/>
</dbReference>
<sequence length="533" mass="58836">LVHCPNTCRGYGVRILVRGSTTQIAVGRSICLVQVVNAPVAASNWYPIPTSGLLEVGFFPAATPRATVTTGGLLLEVGFFPAATPRATVTTGGLNQVRVSGVVCASTPSMSDYRTSHLAPLKKQSYEQHARTEDGTCRSGTGALKGDIAALSETRFSELGQLKRWVPTTPSSGAAGQRQSDATLVLPLPSGTTSWMDHAVWQGVLGPHGLGSCNDNGLLLLRTCAEHHLLLTNTFFRLPTREKATWMHPQLRRCHLLDYVLVRRRDQQDALKGNRQLCDNHRGISLLNIAGKIFARILLNRLNGHLEQDLLPKSGCGFRQHRGTTDMIFAARQLPEKCQEMRIHLYTTFVNLTKTFDTVNGDGLWKVIENFGCPEWFKQLVRQLHDGMTARVNDNGTVSEAFAVTNGVEQGCVFAPTLFSLTFSAMLMYAYRDEQPGISIAYRIDRHLLNSRRIQAATRVSTTTVYDLLFADDCTLNTVTEEDMQRSLDLFAEGCADFVLTISTEKHLSCTNRHPARNTMLPESMSKVLNSKT</sequence>
<dbReference type="PROSITE" id="PS50878">
    <property type="entry name" value="RT_POL"/>
    <property type="match status" value="1"/>
</dbReference>
<organism evidence="2">
    <name type="scientific">Schistocephalus solidus</name>
    <name type="common">Tapeworm</name>
    <dbReference type="NCBI Taxonomy" id="70667"/>
    <lineage>
        <taxon>Eukaryota</taxon>
        <taxon>Metazoa</taxon>
        <taxon>Spiralia</taxon>
        <taxon>Lophotrochozoa</taxon>
        <taxon>Platyhelminthes</taxon>
        <taxon>Cestoda</taxon>
        <taxon>Eucestoda</taxon>
        <taxon>Diphyllobothriidea</taxon>
        <taxon>Diphyllobothriidae</taxon>
        <taxon>Schistocephalus</taxon>
    </lineage>
</organism>
<protein>
    <submittedName>
        <fullName evidence="2">Reverse transcriptase domain-containing protein</fullName>
    </submittedName>
</protein>
<feature type="domain" description="Reverse transcriptase" evidence="1">
    <location>
        <begin position="243"/>
        <end position="533"/>
    </location>
</feature>
<dbReference type="Pfam" id="PF00078">
    <property type="entry name" value="RVT_1"/>
    <property type="match status" value="1"/>
</dbReference>
<dbReference type="PANTHER" id="PTHR47027">
    <property type="entry name" value="REVERSE TRANSCRIPTASE DOMAIN-CONTAINING PROTEIN"/>
    <property type="match status" value="1"/>
</dbReference>